<protein>
    <submittedName>
        <fullName evidence="1">Uncharacterized protein</fullName>
    </submittedName>
</protein>
<keyword evidence="2" id="KW-1185">Reference proteome</keyword>
<gene>
    <name evidence="1" type="ORF">CCMP2556_LOCUS4639</name>
</gene>
<name>A0ABP0I2T4_9DINO</name>
<evidence type="ECO:0000313" key="1">
    <source>
        <dbReference type="EMBL" id="CAK8996886.1"/>
    </source>
</evidence>
<comment type="caution">
    <text evidence="1">The sequence shown here is derived from an EMBL/GenBank/DDBJ whole genome shotgun (WGS) entry which is preliminary data.</text>
</comment>
<dbReference type="Proteomes" id="UP001642484">
    <property type="component" value="Unassembled WGS sequence"/>
</dbReference>
<dbReference type="EMBL" id="CAXAMN010001914">
    <property type="protein sequence ID" value="CAK8996886.1"/>
    <property type="molecule type" value="Genomic_DNA"/>
</dbReference>
<sequence>MQSLGMKTKGRCFSTTVDCGPSRLSSTSDKWFSGTPKNQPIHFLFPHPASFERRSLNNSDLGQLRRDKSRSLLPCGRTQRHPEDLGPLGTLGVVSCLCTSAFLFRI</sequence>
<reference evidence="1 2" key="1">
    <citation type="submission" date="2024-02" db="EMBL/GenBank/DDBJ databases">
        <authorList>
            <person name="Chen Y."/>
            <person name="Shah S."/>
            <person name="Dougan E. K."/>
            <person name="Thang M."/>
            <person name="Chan C."/>
        </authorList>
    </citation>
    <scope>NUCLEOTIDE SEQUENCE [LARGE SCALE GENOMIC DNA]</scope>
</reference>
<organism evidence="1 2">
    <name type="scientific">Durusdinium trenchii</name>
    <dbReference type="NCBI Taxonomy" id="1381693"/>
    <lineage>
        <taxon>Eukaryota</taxon>
        <taxon>Sar</taxon>
        <taxon>Alveolata</taxon>
        <taxon>Dinophyceae</taxon>
        <taxon>Suessiales</taxon>
        <taxon>Symbiodiniaceae</taxon>
        <taxon>Durusdinium</taxon>
    </lineage>
</organism>
<evidence type="ECO:0000313" key="2">
    <source>
        <dbReference type="Proteomes" id="UP001642484"/>
    </source>
</evidence>
<accession>A0ABP0I2T4</accession>
<proteinExistence type="predicted"/>